<name>A0ABW4SEV5_9BACL</name>
<evidence type="ECO:0000313" key="1">
    <source>
        <dbReference type="EMBL" id="MFD1927931.1"/>
    </source>
</evidence>
<dbReference type="Proteomes" id="UP001597218">
    <property type="component" value="Unassembled WGS sequence"/>
</dbReference>
<comment type="caution">
    <text evidence="1">The sequence shown here is derived from an EMBL/GenBank/DDBJ whole genome shotgun (WGS) entry which is preliminary data.</text>
</comment>
<dbReference type="RefSeq" id="WP_381536826.1">
    <property type="nucleotide sequence ID" value="NZ_JBHUGI010000021.1"/>
</dbReference>
<evidence type="ECO:0008006" key="3">
    <source>
        <dbReference type="Google" id="ProtNLM"/>
    </source>
</evidence>
<reference evidence="2" key="1">
    <citation type="journal article" date="2019" name="Int. J. Syst. Evol. Microbiol.">
        <title>The Global Catalogue of Microorganisms (GCM) 10K type strain sequencing project: providing services to taxonomists for standard genome sequencing and annotation.</title>
        <authorList>
            <consortium name="The Broad Institute Genomics Platform"/>
            <consortium name="The Broad Institute Genome Sequencing Center for Infectious Disease"/>
            <person name="Wu L."/>
            <person name="Ma J."/>
        </authorList>
    </citation>
    <scope>NUCLEOTIDE SEQUENCE [LARGE SCALE GENOMIC DNA]</scope>
    <source>
        <strain evidence="2">CGMCC 4.7177</strain>
    </source>
</reference>
<organism evidence="1 2">
    <name type="scientific">Sporosarcina siberiensis</name>
    <dbReference type="NCBI Taxonomy" id="1365606"/>
    <lineage>
        <taxon>Bacteria</taxon>
        <taxon>Bacillati</taxon>
        <taxon>Bacillota</taxon>
        <taxon>Bacilli</taxon>
        <taxon>Bacillales</taxon>
        <taxon>Caryophanaceae</taxon>
        <taxon>Sporosarcina</taxon>
    </lineage>
</organism>
<keyword evidence="2" id="KW-1185">Reference proteome</keyword>
<gene>
    <name evidence="1" type="ORF">ACFSFY_07665</name>
</gene>
<proteinExistence type="predicted"/>
<dbReference type="EMBL" id="JBHUGI010000021">
    <property type="protein sequence ID" value="MFD1927931.1"/>
    <property type="molecule type" value="Genomic_DNA"/>
</dbReference>
<accession>A0ABW4SEV5</accession>
<protein>
    <recommendedName>
        <fullName evidence="3">DUF3918 domain-containing protein</fullName>
    </recommendedName>
</protein>
<evidence type="ECO:0000313" key="2">
    <source>
        <dbReference type="Proteomes" id="UP001597218"/>
    </source>
</evidence>
<sequence>MNKFAMAALGIGAAYLMRNKDARGKLMKQFEAMSGPSSKKESGNTFNPS</sequence>